<comment type="caution">
    <text evidence="3">Lacks conserved residue(s) required for the propagation of feature annotation.</text>
</comment>
<dbReference type="InterPro" id="IPR035914">
    <property type="entry name" value="Sperma_CUB_dom_sf"/>
</dbReference>
<keyword evidence="1" id="KW-0677">Repeat</keyword>
<proteinExistence type="predicted"/>
<dbReference type="CDD" id="cd00041">
    <property type="entry name" value="CUB"/>
    <property type="match status" value="2"/>
</dbReference>
<accession>A0A0M3J5L7</accession>
<reference evidence="5" key="1">
    <citation type="submission" date="2017-02" db="UniProtKB">
        <authorList>
            <consortium name="WormBaseParasite"/>
        </authorList>
    </citation>
    <scope>IDENTIFICATION</scope>
</reference>
<keyword evidence="2" id="KW-1015">Disulfide bond</keyword>
<dbReference type="InterPro" id="IPR000859">
    <property type="entry name" value="CUB_dom"/>
</dbReference>
<evidence type="ECO:0000256" key="3">
    <source>
        <dbReference type="PROSITE-ProRule" id="PRU00059"/>
    </source>
</evidence>
<evidence type="ECO:0000313" key="5">
    <source>
        <dbReference type="WBParaSite" id="ASIM_0000284801-mRNA-1"/>
    </source>
</evidence>
<sequence>LKFKDGGDITKPIIGRYCNSRRPEGPIVSTSPRMVIQFHSNQTVNGKGFKISYTSTCEKHFNQINGTIQSPNYPDGSARAFKCTYVIDAHRTKAIRLRFKFIGLKLDVRSCFYDQSNQDTRRDYVEFSGGHDSHSQINKRYFCARYPFIAPDGEIVSLLNDLRETLRI</sequence>
<organism evidence="5">
    <name type="scientific">Anisakis simplex</name>
    <name type="common">Herring worm</name>
    <dbReference type="NCBI Taxonomy" id="6269"/>
    <lineage>
        <taxon>Eukaryota</taxon>
        <taxon>Metazoa</taxon>
        <taxon>Ecdysozoa</taxon>
        <taxon>Nematoda</taxon>
        <taxon>Chromadorea</taxon>
        <taxon>Rhabditida</taxon>
        <taxon>Spirurina</taxon>
        <taxon>Ascaridomorpha</taxon>
        <taxon>Ascaridoidea</taxon>
        <taxon>Anisakidae</taxon>
        <taxon>Anisakis</taxon>
        <taxon>Anisakis simplex complex</taxon>
    </lineage>
</organism>
<name>A0A0M3J5L7_ANISI</name>
<dbReference type="Pfam" id="PF00431">
    <property type="entry name" value="CUB"/>
    <property type="match status" value="2"/>
</dbReference>
<dbReference type="AlphaFoldDB" id="A0A0M3J5L7"/>
<protein>
    <submittedName>
        <fullName evidence="5">CUB domain-containing protein</fullName>
    </submittedName>
</protein>
<evidence type="ECO:0000259" key="4">
    <source>
        <dbReference type="PROSITE" id="PS01180"/>
    </source>
</evidence>
<evidence type="ECO:0000256" key="1">
    <source>
        <dbReference type="ARBA" id="ARBA00022737"/>
    </source>
</evidence>
<dbReference type="PANTHER" id="PTHR24251">
    <property type="entry name" value="OVOCHYMASE-RELATED"/>
    <property type="match status" value="1"/>
</dbReference>
<evidence type="ECO:0000256" key="2">
    <source>
        <dbReference type="ARBA" id="ARBA00023157"/>
    </source>
</evidence>
<feature type="domain" description="CUB" evidence="4">
    <location>
        <begin position="57"/>
        <end position="168"/>
    </location>
</feature>
<feature type="domain" description="CUB" evidence="4">
    <location>
        <begin position="1"/>
        <end position="56"/>
    </location>
</feature>
<dbReference type="WBParaSite" id="ASIM_0000284801-mRNA-1">
    <property type="protein sequence ID" value="ASIM_0000284801-mRNA-1"/>
    <property type="gene ID" value="ASIM_0000284801"/>
</dbReference>
<dbReference type="SUPFAM" id="SSF49854">
    <property type="entry name" value="Spermadhesin, CUB domain"/>
    <property type="match status" value="2"/>
</dbReference>
<dbReference type="Gene3D" id="2.60.120.290">
    <property type="entry name" value="Spermadhesin, CUB domain"/>
    <property type="match status" value="2"/>
</dbReference>
<dbReference type="PROSITE" id="PS01180">
    <property type="entry name" value="CUB"/>
    <property type="match status" value="2"/>
</dbReference>